<accession>A0A392UKD5</accession>
<sequence length="61" mass="6921">EPTLPSEPVLSSEVQRFRGYTTLEDEMLQRLLFSRAKNTQMLPFFRGKKYSDALATPIASG</sequence>
<proteinExistence type="predicted"/>
<keyword evidence="2" id="KW-1185">Reference proteome</keyword>
<dbReference type="EMBL" id="LXQA010853202">
    <property type="protein sequence ID" value="MCI74093.1"/>
    <property type="molecule type" value="Genomic_DNA"/>
</dbReference>
<name>A0A392UKD5_9FABA</name>
<dbReference type="AlphaFoldDB" id="A0A392UKD5"/>
<organism evidence="1 2">
    <name type="scientific">Trifolium medium</name>
    <dbReference type="NCBI Taxonomy" id="97028"/>
    <lineage>
        <taxon>Eukaryota</taxon>
        <taxon>Viridiplantae</taxon>
        <taxon>Streptophyta</taxon>
        <taxon>Embryophyta</taxon>
        <taxon>Tracheophyta</taxon>
        <taxon>Spermatophyta</taxon>
        <taxon>Magnoliopsida</taxon>
        <taxon>eudicotyledons</taxon>
        <taxon>Gunneridae</taxon>
        <taxon>Pentapetalae</taxon>
        <taxon>rosids</taxon>
        <taxon>fabids</taxon>
        <taxon>Fabales</taxon>
        <taxon>Fabaceae</taxon>
        <taxon>Papilionoideae</taxon>
        <taxon>50 kb inversion clade</taxon>
        <taxon>NPAAA clade</taxon>
        <taxon>Hologalegina</taxon>
        <taxon>IRL clade</taxon>
        <taxon>Trifolieae</taxon>
        <taxon>Trifolium</taxon>
    </lineage>
</organism>
<evidence type="ECO:0000313" key="2">
    <source>
        <dbReference type="Proteomes" id="UP000265520"/>
    </source>
</evidence>
<reference evidence="1 2" key="1">
    <citation type="journal article" date="2018" name="Front. Plant Sci.">
        <title>Red Clover (Trifolium pratense) and Zigzag Clover (T. medium) - A Picture of Genomic Similarities and Differences.</title>
        <authorList>
            <person name="Dluhosova J."/>
            <person name="Istvanek J."/>
            <person name="Nedelnik J."/>
            <person name="Repkova J."/>
        </authorList>
    </citation>
    <scope>NUCLEOTIDE SEQUENCE [LARGE SCALE GENOMIC DNA]</scope>
    <source>
        <strain evidence="2">cv. 10/8</strain>
        <tissue evidence="1">Leaf</tissue>
    </source>
</reference>
<protein>
    <submittedName>
        <fullName evidence="1">Uncharacterized protein</fullName>
    </submittedName>
</protein>
<comment type="caution">
    <text evidence="1">The sequence shown here is derived from an EMBL/GenBank/DDBJ whole genome shotgun (WGS) entry which is preliminary data.</text>
</comment>
<evidence type="ECO:0000313" key="1">
    <source>
        <dbReference type="EMBL" id="MCI74093.1"/>
    </source>
</evidence>
<feature type="non-terminal residue" evidence="1">
    <location>
        <position position="1"/>
    </location>
</feature>
<dbReference type="Proteomes" id="UP000265520">
    <property type="component" value="Unassembled WGS sequence"/>
</dbReference>